<dbReference type="PANTHER" id="PTHR42789">
    <property type="entry name" value="D-ISOMER SPECIFIC 2-HYDROXYACID DEHYDROGENASE FAMILY PROTEIN (AFU_ORTHOLOGUE AFUA_6G10090)"/>
    <property type="match status" value="1"/>
</dbReference>
<proteinExistence type="inferred from homology"/>
<evidence type="ECO:0000313" key="8">
    <source>
        <dbReference type="EMBL" id="GGA53567.1"/>
    </source>
</evidence>
<evidence type="ECO:0000256" key="3">
    <source>
        <dbReference type="ARBA" id="ARBA00023002"/>
    </source>
</evidence>
<feature type="domain" description="D-isomer specific 2-hydroxyacid dehydrogenase NAD-binding" evidence="7">
    <location>
        <begin position="107"/>
        <end position="283"/>
    </location>
</feature>
<evidence type="ECO:0000259" key="6">
    <source>
        <dbReference type="Pfam" id="PF00389"/>
    </source>
</evidence>
<dbReference type="GO" id="GO:0008652">
    <property type="term" value="P:amino acid biosynthetic process"/>
    <property type="evidence" value="ECO:0007669"/>
    <property type="project" value="UniProtKB-KW"/>
</dbReference>
<evidence type="ECO:0000256" key="1">
    <source>
        <dbReference type="ARBA" id="ARBA00005854"/>
    </source>
</evidence>
<reference evidence="8" key="2">
    <citation type="submission" date="2020-09" db="EMBL/GenBank/DDBJ databases">
        <authorList>
            <person name="Sun Q."/>
            <person name="Zhou Y."/>
        </authorList>
    </citation>
    <scope>NUCLEOTIDE SEQUENCE</scope>
    <source>
        <strain evidence="8">CGMCC 1.15447</strain>
    </source>
</reference>
<dbReference type="InterPro" id="IPR029752">
    <property type="entry name" value="D-isomer_DH_CS1"/>
</dbReference>
<dbReference type="InterPro" id="IPR036291">
    <property type="entry name" value="NAD(P)-bd_dom_sf"/>
</dbReference>
<dbReference type="CDD" id="cd12173">
    <property type="entry name" value="PGDH_4"/>
    <property type="match status" value="1"/>
</dbReference>
<dbReference type="InterPro" id="IPR006139">
    <property type="entry name" value="D-isomer_2_OHA_DH_cat_dom"/>
</dbReference>
<dbReference type="PROSITE" id="PS00065">
    <property type="entry name" value="D_2_HYDROXYACID_DH_1"/>
    <property type="match status" value="1"/>
</dbReference>
<keyword evidence="2" id="KW-0028">Amino-acid biosynthesis</keyword>
<dbReference type="AlphaFoldDB" id="A0A916VZ33"/>
<gene>
    <name evidence="8" type="ORF">GCM10011507_00860</name>
</gene>
<evidence type="ECO:0000256" key="5">
    <source>
        <dbReference type="RuleBase" id="RU003719"/>
    </source>
</evidence>
<dbReference type="RefSeq" id="WP_188757420.1">
    <property type="nucleotide sequence ID" value="NZ_BMJB01000001.1"/>
</dbReference>
<dbReference type="Pfam" id="PF02826">
    <property type="entry name" value="2-Hacid_dh_C"/>
    <property type="match status" value="1"/>
</dbReference>
<keyword evidence="4" id="KW-0520">NAD</keyword>
<evidence type="ECO:0008006" key="10">
    <source>
        <dbReference type="Google" id="ProtNLM"/>
    </source>
</evidence>
<comment type="caution">
    <text evidence="8">The sequence shown here is derived from an EMBL/GenBank/DDBJ whole genome shotgun (WGS) entry which is preliminary data.</text>
</comment>
<sequence length="317" mass="33980">MPDILITENIRGAAVDALCSRFDTTILPDVWKDSEGLYKLVPDFRALIVRNQTQVTADLLAAAKKLVVVGRAGAGLDNVDIAAATKAGILIASTPDQNAISVAEIALGLMLSLARMIPAANQDTKAGNWNRHRYLGYELYGKTIGIIGAGKIGYLTARRAQAFGMKVLAHDPFISRDNILLSELNAELVPLDDLLARADIVSCHLPATPQTFGLLNAQCFAKMKPTATFINTSRGEVVAEDDLLCALKSGKIAGAALDVRTKEPPKLSELEQLPNLILTPHIAAFTHEAQDRVTKAICEDVARVLDGKPAQNAVNKV</sequence>
<dbReference type="InterPro" id="IPR006140">
    <property type="entry name" value="D-isomer_DH_NAD-bd"/>
</dbReference>
<dbReference type="GO" id="GO:0016616">
    <property type="term" value="F:oxidoreductase activity, acting on the CH-OH group of donors, NAD or NADP as acceptor"/>
    <property type="evidence" value="ECO:0007669"/>
    <property type="project" value="InterPro"/>
</dbReference>
<dbReference type="EMBL" id="BMJB01000001">
    <property type="protein sequence ID" value="GGA53567.1"/>
    <property type="molecule type" value="Genomic_DNA"/>
</dbReference>
<dbReference type="InterPro" id="IPR050857">
    <property type="entry name" value="D-2-hydroxyacid_DH"/>
</dbReference>
<dbReference type="GO" id="GO:0051287">
    <property type="term" value="F:NAD binding"/>
    <property type="evidence" value="ECO:0007669"/>
    <property type="project" value="InterPro"/>
</dbReference>
<dbReference type="PANTHER" id="PTHR42789:SF1">
    <property type="entry name" value="D-ISOMER SPECIFIC 2-HYDROXYACID DEHYDROGENASE FAMILY PROTEIN (AFU_ORTHOLOGUE AFUA_6G10090)"/>
    <property type="match status" value="1"/>
</dbReference>
<keyword evidence="3 5" id="KW-0560">Oxidoreductase</keyword>
<dbReference type="SUPFAM" id="SSF52283">
    <property type="entry name" value="Formate/glycerate dehydrogenase catalytic domain-like"/>
    <property type="match status" value="1"/>
</dbReference>
<protein>
    <recommendedName>
        <fullName evidence="10">Phosphoglycerate dehydrogenase</fullName>
    </recommendedName>
</protein>
<comment type="similarity">
    <text evidence="1 5">Belongs to the D-isomer specific 2-hydroxyacid dehydrogenase family.</text>
</comment>
<dbReference type="Gene3D" id="3.40.50.720">
    <property type="entry name" value="NAD(P)-binding Rossmann-like Domain"/>
    <property type="match status" value="2"/>
</dbReference>
<evidence type="ECO:0000256" key="4">
    <source>
        <dbReference type="ARBA" id="ARBA00023027"/>
    </source>
</evidence>
<name>A0A916VZ33_9BACT</name>
<reference evidence="8" key="1">
    <citation type="journal article" date="2014" name="Int. J. Syst. Evol. Microbiol.">
        <title>Complete genome sequence of Corynebacterium casei LMG S-19264T (=DSM 44701T), isolated from a smear-ripened cheese.</title>
        <authorList>
            <consortium name="US DOE Joint Genome Institute (JGI-PGF)"/>
            <person name="Walter F."/>
            <person name="Albersmeier A."/>
            <person name="Kalinowski J."/>
            <person name="Ruckert C."/>
        </authorList>
    </citation>
    <scope>NUCLEOTIDE SEQUENCE</scope>
    <source>
        <strain evidence="8">CGMCC 1.15447</strain>
    </source>
</reference>
<accession>A0A916VZ33</accession>
<evidence type="ECO:0000259" key="7">
    <source>
        <dbReference type="Pfam" id="PF02826"/>
    </source>
</evidence>
<keyword evidence="9" id="KW-1185">Reference proteome</keyword>
<dbReference type="FunFam" id="3.40.50.720:FF:000021">
    <property type="entry name" value="D-3-phosphoglycerate dehydrogenase"/>
    <property type="match status" value="1"/>
</dbReference>
<dbReference type="SUPFAM" id="SSF51735">
    <property type="entry name" value="NAD(P)-binding Rossmann-fold domains"/>
    <property type="match status" value="1"/>
</dbReference>
<dbReference type="Pfam" id="PF00389">
    <property type="entry name" value="2-Hacid_dh"/>
    <property type="match status" value="1"/>
</dbReference>
<evidence type="ECO:0000313" key="9">
    <source>
        <dbReference type="Proteomes" id="UP000648801"/>
    </source>
</evidence>
<evidence type="ECO:0000256" key="2">
    <source>
        <dbReference type="ARBA" id="ARBA00022605"/>
    </source>
</evidence>
<dbReference type="Proteomes" id="UP000648801">
    <property type="component" value="Unassembled WGS sequence"/>
</dbReference>
<feature type="domain" description="D-isomer specific 2-hydroxyacid dehydrogenase catalytic" evidence="6">
    <location>
        <begin position="4"/>
        <end position="315"/>
    </location>
</feature>
<organism evidence="8 9">
    <name type="scientific">Edaphobacter acidisoli</name>
    <dbReference type="NCBI Taxonomy" id="2040573"/>
    <lineage>
        <taxon>Bacteria</taxon>
        <taxon>Pseudomonadati</taxon>
        <taxon>Acidobacteriota</taxon>
        <taxon>Terriglobia</taxon>
        <taxon>Terriglobales</taxon>
        <taxon>Acidobacteriaceae</taxon>
        <taxon>Edaphobacter</taxon>
    </lineage>
</organism>